<organism evidence="1 2">
    <name type="scientific">Flavipsychrobacter stenotrophus</name>
    <dbReference type="NCBI Taxonomy" id="2077091"/>
    <lineage>
        <taxon>Bacteria</taxon>
        <taxon>Pseudomonadati</taxon>
        <taxon>Bacteroidota</taxon>
        <taxon>Chitinophagia</taxon>
        <taxon>Chitinophagales</taxon>
        <taxon>Chitinophagaceae</taxon>
        <taxon>Flavipsychrobacter</taxon>
    </lineage>
</organism>
<evidence type="ECO:0000313" key="2">
    <source>
        <dbReference type="Proteomes" id="UP000239872"/>
    </source>
</evidence>
<sequence>MKTEDDFKRLKESLESEHNREFTDEEVEKALDDLKVYARILYSFAEKELRLENLLKANPDGFHFDGKNGKCQICEEDAFGENSWYDQYGLKCAVCQNAINNNVVPAEIANSRDSWYSTNELENFFNISRSELNRHVKSSFLKERNITSTKKKVHLRLFLLEDNKSALPPKELVSGKIVPMDRKGEQYFTYAMWYEHIDDEGLERLKEYGIFNYLPDAFAKPLINGGHFCYKVSNPLFVPKK</sequence>
<reference evidence="1 2" key="1">
    <citation type="submission" date="2018-01" db="EMBL/GenBank/DDBJ databases">
        <title>A novel member of the phylum Bacteroidetes isolated from glacier ice.</title>
        <authorList>
            <person name="Liu Q."/>
            <person name="Xin Y.-H."/>
        </authorList>
    </citation>
    <scope>NUCLEOTIDE SEQUENCE [LARGE SCALE GENOMIC DNA]</scope>
    <source>
        <strain evidence="1 2">RB1R16</strain>
    </source>
</reference>
<comment type="caution">
    <text evidence="1">The sequence shown here is derived from an EMBL/GenBank/DDBJ whole genome shotgun (WGS) entry which is preliminary data.</text>
</comment>
<accession>A0A2S7SQ79</accession>
<dbReference type="OrthoDB" id="683451at2"/>
<dbReference type="AlphaFoldDB" id="A0A2S7SQ79"/>
<dbReference type="EMBL" id="PPSL01000010">
    <property type="protein sequence ID" value="PQJ08914.1"/>
    <property type="molecule type" value="Genomic_DNA"/>
</dbReference>
<protein>
    <submittedName>
        <fullName evidence="1">Uncharacterized protein</fullName>
    </submittedName>
</protein>
<evidence type="ECO:0000313" key="1">
    <source>
        <dbReference type="EMBL" id="PQJ08914.1"/>
    </source>
</evidence>
<proteinExistence type="predicted"/>
<gene>
    <name evidence="1" type="ORF">CJD36_021855</name>
</gene>
<dbReference type="Proteomes" id="UP000239872">
    <property type="component" value="Unassembled WGS sequence"/>
</dbReference>
<dbReference type="RefSeq" id="WP_105041342.1">
    <property type="nucleotide sequence ID" value="NZ_PPSL01000010.1"/>
</dbReference>
<name>A0A2S7SQ79_9BACT</name>
<keyword evidence="2" id="KW-1185">Reference proteome</keyword>